<evidence type="ECO:0000256" key="1">
    <source>
        <dbReference type="SAM" id="MobiDB-lite"/>
    </source>
</evidence>
<dbReference type="OrthoDB" id="10016668at2"/>
<evidence type="ECO:0000313" key="2">
    <source>
        <dbReference type="EMBL" id="MRD49638.1"/>
    </source>
</evidence>
<dbReference type="AlphaFoldDB" id="A0A844B4B3"/>
<reference evidence="2 3" key="1">
    <citation type="submission" date="2019-11" db="EMBL/GenBank/DDBJ databases">
        <title>Caenimonas koreensis gen. nov., sp. nov., isolated from activated sludge.</title>
        <authorList>
            <person name="Seung H.R."/>
        </authorList>
    </citation>
    <scope>NUCLEOTIDE SEQUENCE [LARGE SCALE GENOMIC DNA]</scope>
    <source>
        <strain evidence="2 3">EMB320</strain>
    </source>
</reference>
<gene>
    <name evidence="2" type="ORF">GHT07_20390</name>
</gene>
<feature type="compositionally biased region" description="Low complexity" evidence="1">
    <location>
        <begin position="30"/>
        <end position="41"/>
    </location>
</feature>
<organism evidence="2 3">
    <name type="scientific">Caenimonas koreensis DSM 17982</name>
    <dbReference type="NCBI Taxonomy" id="1121255"/>
    <lineage>
        <taxon>Bacteria</taxon>
        <taxon>Pseudomonadati</taxon>
        <taxon>Pseudomonadota</taxon>
        <taxon>Betaproteobacteria</taxon>
        <taxon>Burkholderiales</taxon>
        <taxon>Comamonadaceae</taxon>
        <taxon>Caenimonas</taxon>
    </lineage>
</organism>
<feature type="region of interest" description="Disordered" evidence="1">
    <location>
        <begin position="30"/>
        <end position="57"/>
    </location>
</feature>
<accession>A0A844B4B3</accession>
<proteinExistence type="predicted"/>
<evidence type="ECO:0000313" key="3">
    <source>
        <dbReference type="Proteomes" id="UP000487350"/>
    </source>
</evidence>
<sequence>MRAVFGVLSLLVVVLIIGVLVKKQLGVGGAPAAAPVTSSGVTAPTGTPQQQVNQVKQAVEGAVQQARPMPADEDKK</sequence>
<dbReference type="EMBL" id="WJBU01000028">
    <property type="protein sequence ID" value="MRD49638.1"/>
    <property type="molecule type" value="Genomic_DNA"/>
</dbReference>
<dbReference type="Proteomes" id="UP000487350">
    <property type="component" value="Unassembled WGS sequence"/>
</dbReference>
<protein>
    <submittedName>
        <fullName evidence="2">Uncharacterized protein</fullName>
    </submittedName>
</protein>
<comment type="caution">
    <text evidence="2">The sequence shown here is derived from an EMBL/GenBank/DDBJ whole genome shotgun (WGS) entry which is preliminary data.</text>
</comment>
<dbReference type="RefSeq" id="WP_153586931.1">
    <property type="nucleotide sequence ID" value="NZ_WJBU01000028.1"/>
</dbReference>
<name>A0A844B4B3_9BURK</name>
<feature type="compositionally biased region" description="Polar residues" evidence="1">
    <location>
        <begin position="42"/>
        <end position="56"/>
    </location>
</feature>
<keyword evidence="3" id="KW-1185">Reference proteome</keyword>